<name>A0A6N2L4Y8_SALVM</name>
<dbReference type="EMBL" id="CAADRP010001112">
    <property type="protein sequence ID" value="VFU35717.1"/>
    <property type="molecule type" value="Genomic_DNA"/>
</dbReference>
<dbReference type="AlphaFoldDB" id="A0A6N2L4Y8"/>
<evidence type="ECO:0000313" key="1">
    <source>
        <dbReference type="EMBL" id="VFU35717.1"/>
    </source>
</evidence>
<protein>
    <submittedName>
        <fullName evidence="1">Uncharacterized protein</fullName>
    </submittedName>
</protein>
<reference evidence="1" key="1">
    <citation type="submission" date="2019-03" db="EMBL/GenBank/DDBJ databases">
        <authorList>
            <person name="Mank J."/>
            <person name="Almeida P."/>
        </authorList>
    </citation>
    <scope>NUCLEOTIDE SEQUENCE</scope>
    <source>
        <strain evidence="1">78183</strain>
    </source>
</reference>
<gene>
    <name evidence="1" type="ORF">SVIM_LOCUS178027</name>
</gene>
<proteinExistence type="predicted"/>
<organism evidence="1">
    <name type="scientific">Salix viminalis</name>
    <name type="common">Common osier</name>
    <name type="synonym">Basket willow</name>
    <dbReference type="NCBI Taxonomy" id="40686"/>
    <lineage>
        <taxon>Eukaryota</taxon>
        <taxon>Viridiplantae</taxon>
        <taxon>Streptophyta</taxon>
        <taxon>Embryophyta</taxon>
        <taxon>Tracheophyta</taxon>
        <taxon>Spermatophyta</taxon>
        <taxon>Magnoliopsida</taxon>
        <taxon>eudicotyledons</taxon>
        <taxon>Gunneridae</taxon>
        <taxon>Pentapetalae</taxon>
        <taxon>rosids</taxon>
        <taxon>fabids</taxon>
        <taxon>Malpighiales</taxon>
        <taxon>Salicaceae</taxon>
        <taxon>Saliceae</taxon>
        <taxon>Salix</taxon>
    </lineage>
</organism>
<sequence>MFLTPFYITNVDEHESLVNQKVKPKSARAKITSETQTRRWRSVTQVTGFVTLQVSDGKEWPVQMLLQGMVKILILNVQHVDT</sequence>
<accession>A0A6N2L4Y8</accession>